<feature type="region of interest" description="Disordered" evidence="5">
    <location>
        <begin position="82"/>
        <end position="121"/>
    </location>
</feature>
<evidence type="ECO:0000313" key="7">
    <source>
        <dbReference type="EMBL" id="URD90444.1"/>
    </source>
</evidence>
<keyword evidence="8" id="KW-1185">Reference proteome</keyword>
<dbReference type="InterPro" id="IPR049808">
    <property type="entry name" value="CONSTANS-like_Bbox1"/>
</dbReference>
<accession>A0A9E7F6M7</accession>
<name>A0A9E7F6M7_9LILI</name>
<feature type="domain" description="B box-type" evidence="6">
    <location>
        <begin position="2"/>
        <end position="43"/>
    </location>
</feature>
<evidence type="ECO:0000313" key="8">
    <source>
        <dbReference type="Proteomes" id="UP001055439"/>
    </source>
</evidence>
<keyword evidence="1" id="KW-0479">Metal-binding</keyword>
<proteinExistence type="predicted"/>
<keyword evidence="2 4" id="KW-0863">Zinc-finger</keyword>
<organism evidence="7 8">
    <name type="scientific">Musa troglodytarum</name>
    <name type="common">fe'i banana</name>
    <dbReference type="NCBI Taxonomy" id="320322"/>
    <lineage>
        <taxon>Eukaryota</taxon>
        <taxon>Viridiplantae</taxon>
        <taxon>Streptophyta</taxon>
        <taxon>Embryophyta</taxon>
        <taxon>Tracheophyta</taxon>
        <taxon>Spermatophyta</taxon>
        <taxon>Magnoliopsida</taxon>
        <taxon>Liliopsida</taxon>
        <taxon>Zingiberales</taxon>
        <taxon>Musaceae</taxon>
        <taxon>Musa</taxon>
    </lineage>
</organism>
<feature type="compositionally biased region" description="Low complexity" evidence="5">
    <location>
        <begin position="104"/>
        <end position="117"/>
    </location>
</feature>
<dbReference type="SMART" id="SM00336">
    <property type="entry name" value="BBOX"/>
    <property type="match status" value="1"/>
</dbReference>
<keyword evidence="3" id="KW-0862">Zinc</keyword>
<feature type="compositionally biased region" description="Low complexity" evidence="5">
    <location>
        <begin position="87"/>
        <end position="96"/>
    </location>
</feature>
<dbReference type="Proteomes" id="UP001055439">
    <property type="component" value="Chromosome 2"/>
</dbReference>
<protein>
    <submittedName>
        <fullName evidence="7">B-box zinc finger family protein</fullName>
    </submittedName>
</protein>
<dbReference type="PANTHER" id="PTHR31717:SF142">
    <property type="entry name" value="B-BOX DOMAIN PROTEIN 30-RELATED"/>
    <property type="match status" value="1"/>
</dbReference>
<dbReference type="GO" id="GO:0008270">
    <property type="term" value="F:zinc ion binding"/>
    <property type="evidence" value="ECO:0007669"/>
    <property type="project" value="UniProtKB-KW"/>
</dbReference>
<dbReference type="EMBL" id="CP097504">
    <property type="protein sequence ID" value="URD90444.1"/>
    <property type="molecule type" value="Genomic_DNA"/>
</dbReference>
<dbReference type="PANTHER" id="PTHR31717">
    <property type="entry name" value="ZINC FINGER PROTEIN CONSTANS-LIKE 10"/>
    <property type="match status" value="1"/>
</dbReference>
<evidence type="ECO:0000256" key="5">
    <source>
        <dbReference type="SAM" id="MobiDB-lite"/>
    </source>
</evidence>
<sequence>MKQRQACELCGCEAAIFCQPDAAFLCWACDASVHRANFLVARHVRWVACGACHSLDSARRVSGPAPRLVRFLCASCDPDHSPPSPSHPTASSYSGSCLSTSESTTAPPAEKPAAARRATAKKRRRVVDERVEWFLLDWSRRMGLRSRRPCAEASARVVAACEELTAALPLRVSLATALWLAIKFCEDEASSARGRGAALRRLEACSGVPARLILAAESRIAGCVRVAKEGWAECP</sequence>
<evidence type="ECO:0000256" key="2">
    <source>
        <dbReference type="ARBA" id="ARBA00022771"/>
    </source>
</evidence>
<evidence type="ECO:0000256" key="1">
    <source>
        <dbReference type="ARBA" id="ARBA00022723"/>
    </source>
</evidence>
<dbReference type="CDD" id="cd19821">
    <property type="entry name" value="Bbox1_BBX-like"/>
    <property type="match status" value="1"/>
</dbReference>
<gene>
    <name evidence="7" type="ORF">MUK42_27054</name>
</gene>
<dbReference type="OrthoDB" id="153872at2759"/>
<evidence type="ECO:0000256" key="4">
    <source>
        <dbReference type="PROSITE-ProRule" id="PRU00024"/>
    </source>
</evidence>
<evidence type="ECO:0000256" key="3">
    <source>
        <dbReference type="ARBA" id="ARBA00022833"/>
    </source>
</evidence>
<dbReference type="AlphaFoldDB" id="A0A9E7F6M7"/>
<reference evidence="7" key="1">
    <citation type="submission" date="2022-05" db="EMBL/GenBank/DDBJ databases">
        <title>The Musa troglodytarum L. genome provides insights into the mechanism of non-climacteric behaviour and enrichment of carotenoids.</title>
        <authorList>
            <person name="Wang J."/>
        </authorList>
    </citation>
    <scope>NUCLEOTIDE SEQUENCE</scope>
    <source>
        <tissue evidence="7">Leaf</tissue>
    </source>
</reference>
<dbReference type="PROSITE" id="PS50119">
    <property type="entry name" value="ZF_BBOX"/>
    <property type="match status" value="1"/>
</dbReference>
<dbReference type="InterPro" id="IPR000315">
    <property type="entry name" value="Znf_B-box"/>
</dbReference>
<evidence type="ECO:0000259" key="6">
    <source>
        <dbReference type="PROSITE" id="PS50119"/>
    </source>
</evidence>